<keyword evidence="4" id="KW-0732">Signal</keyword>
<keyword evidence="10" id="KW-1185">Reference proteome</keyword>
<dbReference type="GO" id="GO:0016491">
    <property type="term" value="F:oxidoreductase activity"/>
    <property type="evidence" value="ECO:0007669"/>
    <property type="project" value="UniProtKB-KW"/>
</dbReference>
<dbReference type="InterPro" id="IPR011611">
    <property type="entry name" value="PfkB_dom"/>
</dbReference>
<evidence type="ECO:0000256" key="3">
    <source>
        <dbReference type="ARBA" id="ARBA00023002"/>
    </source>
</evidence>
<dbReference type="InterPro" id="IPR001117">
    <property type="entry name" value="Cu-oxidase_2nd"/>
</dbReference>
<feature type="signal peptide" evidence="4">
    <location>
        <begin position="1"/>
        <end position="18"/>
    </location>
</feature>
<reference evidence="9 10" key="2">
    <citation type="journal article" date="2021" name="Curr. Genet.">
        <title>Genetic response to nitrogen starvation in the aggressive Eucalyptus foliar pathogen Teratosphaeria destructans.</title>
        <authorList>
            <person name="Havenga M."/>
            <person name="Wingfield B.D."/>
            <person name="Wingfield M.J."/>
            <person name="Dreyer L.L."/>
            <person name="Roets F."/>
            <person name="Aylward J."/>
        </authorList>
    </citation>
    <scope>NUCLEOTIDE SEQUENCE [LARGE SCALE GENOMIC DNA]</scope>
    <source>
        <strain evidence="9">CMW44962</strain>
    </source>
</reference>
<keyword evidence="3" id="KW-0560">Oxidoreductase</keyword>
<dbReference type="Gene3D" id="3.40.1190.20">
    <property type="match status" value="1"/>
</dbReference>
<dbReference type="PROSITE" id="PS00080">
    <property type="entry name" value="MULTICOPPER_OXIDASE2"/>
    <property type="match status" value="1"/>
</dbReference>
<sequence>MQLTLLSSLLSIFSTCRALAVAHPGDPSGYNALDSGVSISLLSGYSPPVRHDDTFTPDFVLVVTYQNVSIGCQSRTSVVINGSTPGPAIRLPAGKSSWIRVYNEMDEFNFTMHWHGLAQRTAVFSDGSIVSQWPIAPHHFFDYEVHPEPEDAGSYFYHSHVGFQAVTAAGPLIVEDPGEPPYAYDEERIIMFTDYFNKTDTAIEEGLIAKPFKWSGETNAVLINGVGVSIGEKAGRGDCKLPVIDVEPDTTYRLRFIGALALSMVQFAIVDHAQFTIVGADGQYTLPHQECFMQVSSGQRFEVIFRTKTEAELGDQRDFLIQYETKDRPAVYRGYGVLRYSDAAPSITEAPTTPPLNLTNPTYTWLEYTLEPLRPNNFPTAEEVTRRITIYDRQVPTESIIWQLNSSQWNDSTQEAVQPARGTPYLIDIYERGQAAIPSYEAAQENGGWDPKSYTWPARIGEVLEIIWYNTGSLVHGGVDYHPFHAHGGHYYDIGSGNGSYDPIANEEKLKNYNPVLRDTTNLYAYTKKTDKGRTLGWRAWRLRVEDAGVWMIHCHILQHMVMGMQSVWVMGDADQIKTVPEPYIEGYLAFAYIKASHFNLSMTASSFPRLVALGNGVWLDEIRKEGEQPIMDVPGGSVTFATLGARLFCPFGTRSIGMVFNAGRDFPPKVLDLFRQWSITLTVNHSSDQPSSRGLVFYSRANSNRKGFQRLTEPLPVVVRDLEDSPLLHSLAFHFFGTAEYVNEQKRDLDSLGQQHEHLNPRPRRPLVVWEPHAKSCRPDTLLQHLDAARGVDVFSPNHEELASFFEEDTPHASDKATIVRQARVFLNSGIGSKGDGCVLIRCAEEGCVVLTTETEPVWLPAFYAKDASKVMDPTGGGNGFLGAFIVGYQETGSVVEAAKYGHVGASFMIEQIGCPELTGEGEDERWNGCSVSGRLADYRAMLSS</sequence>
<dbReference type="SUPFAM" id="SSF53613">
    <property type="entry name" value="Ribokinase-like"/>
    <property type="match status" value="1"/>
</dbReference>
<dbReference type="NCBIfam" id="TIGR03390">
    <property type="entry name" value="ascorbOXfungal"/>
    <property type="match status" value="1"/>
</dbReference>
<organism evidence="9 10">
    <name type="scientific">Teratosphaeria destructans</name>
    <dbReference type="NCBI Taxonomy" id="418781"/>
    <lineage>
        <taxon>Eukaryota</taxon>
        <taxon>Fungi</taxon>
        <taxon>Dikarya</taxon>
        <taxon>Ascomycota</taxon>
        <taxon>Pezizomycotina</taxon>
        <taxon>Dothideomycetes</taxon>
        <taxon>Dothideomycetidae</taxon>
        <taxon>Mycosphaerellales</taxon>
        <taxon>Teratosphaeriaceae</taxon>
        <taxon>Teratosphaeria</taxon>
    </lineage>
</organism>
<comment type="caution">
    <text evidence="9">The sequence shown here is derived from an EMBL/GenBank/DDBJ whole genome shotgun (WGS) entry which is preliminary data.</text>
</comment>
<evidence type="ECO:0000259" key="8">
    <source>
        <dbReference type="Pfam" id="PF07732"/>
    </source>
</evidence>
<evidence type="ECO:0000313" key="10">
    <source>
        <dbReference type="Proteomes" id="UP001138500"/>
    </source>
</evidence>
<comment type="similarity">
    <text evidence="1">Belongs to the multicopper oxidase family.</text>
</comment>
<feature type="domain" description="Plastocyanin-like" evidence="6">
    <location>
        <begin position="187"/>
        <end position="342"/>
    </location>
</feature>
<gene>
    <name evidence="9" type="ORF">Tdes44962_MAKER09344</name>
</gene>
<dbReference type="CDD" id="cd13895">
    <property type="entry name" value="CuRO_3_AAO_like_2"/>
    <property type="match status" value="1"/>
</dbReference>
<dbReference type="PROSITE" id="PS00079">
    <property type="entry name" value="MULTICOPPER_OXIDASE1"/>
    <property type="match status" value="1"/>
</dbReference>
<dbReference type="InterPro" id="IPR011707">
    <property type="entry name" value="Cu-oxidase-like_N"/>
</dbReference>
<evidence type="ECO:0000313" key="9">
    <source>
        <dbReference type="EMBL" id="KAH9828393.1"/>
    </source>
</evidence>
<dbReference type="Proteomes" id="UP001138500">
    <property type="component" value="Unassembled WGS sequence"/>
</dbReference>
<evidence type="ECO:0000256" key="4">
    <source>
        <dbReference type="SAM" id="SignalP"/>
    </source>
</evidence>
<dbReference type="InterPro" id="IPR002355">
    <property type="entry name" value="Cu_oxidase_Cu_BS"/>
</dbReference>
<dbReference type="PANTHER" id="PTHR47098:SF1">
    <property type="entry name" value="PFKB FAMILY CARBOHYDRATE KINASE SUPERFAMILY (AFU_ORTHOLOGUE AFUA_4G09500)"/>
    <property type="match status" value="1"/>
</dbReference>
<evidence type="ECO:0000256" key="2">
    <source>
        <dbReference type="ARBA" id="ARBA00022723"/>
    </source>
</evidence>
<evidence type="ECO:0000259" key="6">
    <source>
        <dbReference type="Pfam" id="PF00394"/>
    </source>
</evidence>
<keyword evidence="2" id="KW-0479">Metal-binding</keyword>
<evidence type="ECO:0000256" key="1">
    <source>
        <dbReference type="ARBA" id="ARBA00010609"/>
    </source>
</evidence>
<dbReference type="Pfam" id="PF07732">
    <property type="entry name" value="Cu-oxidase_3"/>
    <property type="match status" value="1"/>
</dbReference>
<feature type="domain" description="Plastocyanin-like" evidence="7">
    <location>
        <begin position="445"/>
        <end position="571"/>
    </location>
</feature>
<protein>
    <submittedName>
        <fullName evidence="9">L-ascorbate oxidase</fullName>
    </submittedName>
</protein>
<evidence type="ECO:0000259" key="5">
    <source>
        <dbReference type="Pfam" id="PF00294"/>
    </source>
</evidence>
<dbReference type="InterPro" id="IPR017762">
    <property type="entry name" value="Multicopper_oxidase_fun"/>
</dbReference>
<dbReference type="InterPro" id="IPR008972">
    <property type="entry name" value="Cupredoxin"/>
</dbReference>
<dbReference type="SUPFAM" id="SSF49503">
    <property type="entry name" value="Cupredoxins"/>
    <property type="match status" value="3"/>
</dbReference>
<proteinExistence type="inferred from homology"/>
<dbReference type="InterPro" id="IPR035666">
    <property type="entry name" value="MCO_CuRO_3"/>
</dbReference>
<dbReference type="Gene3D" id="2.60.40.420">
    <property type="entry name" value="Cupredoxins - blue copper proteins"/>
    <property type="match status" value="3"/>
</dbReference>
<dbReference type="EMBL" id="RIBY02001601">
    <property type="protein sequence ID" value="KAH9828393.1"/>
    <property type="molecule type" value="Genomic_DNA"/>
</dbReference>
<feature type="chain" id="PRO_5040897682" evidence="4">
    <location>
        <begin position="19"/>
        <end position="946"/>
    </location>
</feature>
<dbReference type="OrthoDB" id="2121828at2759"/>
<dbReference type="Pfam" id="PF07731">
    <property type="entry name" value="Cu-oxidase_2"/>
    <property type="match status" value="1"/>
</dbReference>
<dbReference type="AlphaFoldDB" id="A0A9W7STJ8"/>
<accession>A0A9W7STJ8</accession>
<dbReference type="Pfam" id="PF00294">
    <property type="entry name" value="PfkB"/>
    <property type="match status" value="1"/>
</dbReference>
<feature type="domain" description="Carbohydrate kinase PfkB" evidence="5">
    <location>
        <begin position="782"/>
        <end position="916"/>
    </location>
</feature>
<dbReference type="Pfam" id="PF00394">
    <property type="entry name" value="Cu-oxidase"/>
    <property type="match status" value="1"/>
</dbReference>
<dbReference type="GO" id="GO:0005507">
    <property type="term" value="F:copper ion binding"/>
    <property type="evidence" value="ECO:0007669"/>
    <property type="project" value="InterPro"/>
</dbReference>
<evidence type="ECO:0000259" key="7">
    <source>
        <dbReference type="Pfam" id="PF07731"/>
    </source>
</evidence>
<dbReference type="InterPro" id="IPR033138">
    <property type="entry name" value="Cu_oxidase_CS"/>
</dbReference>
<dbReference type="InterPro" id="IPR029056">
    <property type="entry name" value="Ribokinase-like"/>
</dbReference>
<feature type="domain" description="Plastocyanin-like" evidence="8">
    <location>
        <begin position="63"/>
        <end position="177"/>
    </location>
</feature>
<dbReference type="InterPro" id="IPR011706">
    <property type="entry name" value="Cu-oxidase_C"/>
</dbReference>
<dbReference type="PANTHER" id="PTHR47098">
    <property type="entry name" value="PROTEIN MAK32"/>
    <property type="match status" value="1"/>
</dbReference>
<name>A0A9W7STJ8_9PEZI</name>
<reference evidence="9 10" key="1">
    <citation type="journal article" date="2018" name="IMA Fungus">
        <title>IMA Genome-F 10: Nine draft genome sequences of Claviceps purpurea s.lat., including C. arundinis, C. humidiphila, and C. cf. spartinae, pseudomolecules for the pitch canker pathogen Fusarium circinatum, draft genome of Davidsoniella eucalypti, Grosmannia galeiformis, Quambalaria eucalypti, and Teratosphaeria destructans.</title>
        <authorList>
            <person name="Wingfield B.D."/>
            <person name="Liu M."/>
            <person name="Nguyen H.D."/>
            <person name="Lane F.A."/>
            <person name="Morgan S.W."/>
            <person name="De Vos L."/>
            <person name="Wilken P.M."/>
            <person name="Duong T.A."/>
            <person name="Aylward J."/>
            <person name="Coetzee M.P."/>
            <person name="Dadej K."/>
            <person name="De Beer Z.W."/>
            <person name="Findlay W."/>
            <person name="Havenga M."/>
            <person name="Kolarik M."/>
            <person name="Menzies J.G."/>
            <person name="Naidoo K."/>
            <person name="Pochopski O."/>
            <person name="Shoukouhi P."/>
            <person name="Santana Q.C."/>
            <person name="Seifert K.A."/>
            <person name="Soal N."/>
            <person name="Steenkamp E.T."/>
            <person name="Tatham C.T."/>
            <person name="van der Nest M.A."/>
            <person name="Wingfield M.J."/>
        </authorList>
    </citation>
    <scope>NUCLEOTIDE SEQUENCE [LARGE SCALE GENOMIC DNA]</scope>
    <source>
        <strain evidence="9">CMW44962</strain>
    </source>
</reference>